<proteinExistence type="predicted"/>
<evidence type="ECO:0000313" key="4">
    <source>
        <dbReference type="Proteomes" id="UP001498935"/>
    </source>
</evidence>
<sequence>MGGAPPRRTPRLADDRLRNRRHRQRRAHRAHEAAVMIALILVLAFTAVVFAIGRFACPPHDRLPLSRLDPAEAVGTWARGCAVIASAGPLSAVRAGDGTPATGERPAEFGEDRGDEGGTDLRRLTDDGPSGDSPSDGEPDLGG</sequence>
<feature type="region of interest" description="Disordered" evidence="1">
    <location>
        <begin position="1"/>
        <end position="28"/>
    </location>
</feature>
<feature type="transmembrane region" description="Helical" evidence="2">
    <location>
        <begin position="33"/>
        <end position="56"/>
    </location>
</feature>
<evidence type="ECO:0000256" key="1">
    <source>
        <dbReference type="SAM" id="MobiDB-lite"/>
    </source>
</evidence>
<keyword evidence="2" id="KW-0472">Membrane</keyword>
<reference evidence="3 4" key="1">
    <citation type="submission" date="2024-02" db="EMBL/GenBank/DDBJ databases">
        <title>Characterization of antibiotic resistant novel bacterial strains and their environmental applications.</title>
        <authorList>
            <person name="Manzoor S."/>
            <person name="Abbas S."/>
            <person name="Arshad M."/>
            <person name="Li W.J."/>
            <person name="Ahmed I."/>
        </authorList>
    </citation>
    <scope>NUCLEOTIDE SEQUENCE [LARGE SCALE GENOMIC DNA]</scope>
    <source>
        <strain evidence="3 4">KACC 15558</strain>
    </source>
</reference>
<keyword evidence="2" id="KW-1133">Transmembrane helix</keyword>
<dbReference type="EMBL" id="BAABNP010000009">
    <property type="protein sequence ID" value="GAA5341278.1"/>
    <property type="molecule type" value="Genomic_DNA"/>
</dbReference>
<organism evidence="3 4">
    <name type="scientific">Brevibacterium ammoniilyticum</name>
    <dbReference type="NCBI Taxonomy" id="1046555"/>
    <lineage>
        <taxon>Bacteria</taxon>
        <taxon>Bacillati</taxon>
        <taxon>Actinomycetota</taxon>
        <taxon>Actinomycetes</taxon>
        <taxon>Micrococcales</taxon>
        <taxon>Brevibacteriaceae</taxon>
        <taxon>Brevibacterium</taxon>
    </lineage>
</organism>
<evidence type="ECO:0000256" key="2">
    <source>
        <dbReference type="SAM" id="Phobius"/>
    </source>
</evidence>
<protein>
    <submittedName>
        <fullName evidence="3">Uncharacterized protein</fullName>
    </submittedName>
</protein>
<feature type="compositionally biased region" description="Basic and acidic residues" evidence="1">
    <location>
        <begin position="105"/>
        <end position="126"/>
    </location>
</feature>
<gene>
    <name evidence="3" type="ORF">KACC15558_23180</name>
</gene>
<dbReference type="Proteomes" id="UP001498935">
    <property type="component" value="Unassembled WGS sequence"/>
</dbReference>
<name>A0ABP9U0X5_9MICO</name>
<evidence type="ECO:0000313" key="3">
    <source>
        <dbReference type="EMBL" id="GAA5341278.1"/>
    </source>
</evidence>
<keyword evidence="2" id="KW-0812">Transmembrane</keyword>
<feature type="region of interest" description="Disordered" evidence="1">
    <location>
        <begin position="89"/>
        <end position="143"/>
    </location>
</feature>
<keyword evidence="4" id="KW-1185">Reference proteome</keyword>
<accession>A0ABP9U0X5</accession>
<comment type="caution">
    <text evidence="3">The sequence shown here is derived from an EMBL/GenBank/DDBJ whole genome shotgun (WGS) entry which is preliminary data.</text>
</comment>
<feature type="compositionally biased region" description="Basic residues" evidence="1">
    <location>
        <begin position="18"/>
        <end position="28"/>
    </location>
</feature>